<gene>
    <name evidence="2" type="ORF">ECRASSUSDP1_LOCUS19388</name>
</gene>
<accession>A0AAD1XSF9</accession>
<name>A0AAD1XSF9_EUPCR</name>
<keyword evidence="1" id="KW-0472">Membrane</keyword>
<protein>
    <submittedName>
        <fullName evidence="2">Uncharacterized protein</fullName>
    </submittedName>
</protein>
<dbReference type="EMBL" id="CAMPGE010019678">
    <property type="protein sequence ID" value="CAI2377997.1"/>
    <property type="molecule type" value="Genomic_DNA"/>
</dbReference>
<evidence type="ECO:0000256" key="1">
    <source>
        <dbReference type="SAM" id="Phobius"/>
    </source>
</evidence>
<keyword evidence="1" id="KW-1133">Transmembrane helix</keyword>
<evidence type="ECO:0000313" key="3">
    <source>
        <dbReference type="Proteomes" id="UP001295684"/>
    </source>
</evidence>
<dbReference type="Proteomes" id="UP001295684">
    <property type="component" value="Unassembled WGS sequence"/>
</dbReference>
<sequence>MCLALGGEPDKEVQLNLESIEHYEIESKNIQNMLVECKDHILKLSKGPSSRKRVMLNEKINKCIKESQANLEILKMVLEDFAAENFAFQQENEVGMRASKLKILEENLNILKDEHYYKAGAEEQGLLKHQNPVRDFDFEYGDERKNLGINRDSPIFVKFDQNNIKINTVSASISQTIPALKDKMETVHLGSLKVSETMASLSKKDYKNFKRIRNKQNSLKVALYKIRPGHKFWVDVVLILFFIGMLSVMASLLNRP</sequence>
<keyword evidence="3" id="KW-1185">Reference proteome</keyword>
<dbReference type="AlphaFoldDB" id="A0AAD1XSF9"/>
<comment type="caution">
    <text evidence="2">The sequence shown here is derived from an EMBL/GenBank/DDBJ whole genome shotgun (WGS) entry which is preliminary data.</text>
</comment>
<organism evidence="2 3">
    <name type="scientific">Euplotes crassus</name>
    <dbReference type="NCBI Taxonomy" id="5936"/>
    <lineage>
        <taxon>Eukaryota</taxon>
        <taxon>Sar</taxon>
        <taxon>Alveolata</taxon>
        <taxon>Ciliophora</taxon>
        <taxon>Intramacronucleata</taxon>
        <taxon>Spirotrichea</taxon>
        <taxon>Hypotrichia</taxon>
        <taxon>Euplotida</taxon>
        <taxon>Euplotidae</taxon>
        <taxon>Moneuplotes</taxon>
    </lineage>
</organism>
<proteinExistence type="predicted"/>
<keyword evidence="1" id="KW-0812">Transmembrane</keyword>
<evidence type="ECO:0000313" key="2">
    <source>
        <dbReference type="EMBL" id="CAI2377997.1"/>
    </source>
</evidence>
<reference evidence="2" key="1">
    <citation type="submission" date="2023-07" db="EMBL/GenBank/DDBJ databases">
        <authorList>
            <consortium name="AG Swart"/>
            <person name="Singh M."/>
            <person name="Singh A."/>
            <person name="Seah K."/>
            <person name="Emmerich C."/>
        </authorList>
    </citation>
    <scope>NUCLEOTIDE SEQUENCE</scope>
    <source>
        <strain evidence="2">DP1</strain>
    </source>
</reference>
<feature type="transmembrane region" description="Helical" evidence="1">
    <location>
        <begin position="232"/>
        <end position="253"/>
    </location>
</feature>